<evidence type="ECO:0000313" key="13">
    <source>
        <dbReference type="EMBL" id="VFK26320.1"/>
    </source>
</evidence>
<keyword evidence="4 10" id="KW-0808">Transferase</keyword>
<comment type="similarity">
    <text evidence="1 10">Belongs to the sigma-54 factor family.</text>
</comment>
<evidence type="ECO:0000259" key="12">
    <source>
        <dbReference type="Pfam" id="PF04963"/>
    </source>
</evidence>
<dbReference type="NCBIfam" id="NF009118">
    <property type="entry name" value="PRK12469.1"/>
    <property type="match status" value="1"/>
</dbReference>
<dbReference type="InterPro" id="IPR038709">
    <property type="entry name" value="RpoN_core-bd_sf"/>
</dbReference>
<evidence type="ECO:0000256" key="7">
    <source>
        <dbReference type="ARBA" id="ARBA00023082"/>
    </source>
</evidence>
<dbReference type="GO" id="GO:0001216">
    <property type="term" value="F:DNA-binding transcription activator activity"/>
    <property type="evidence" value="ECO:0007669"/>
    <property type="project" value="InterPro"/>
</dbReference>
<accession>A0A450Y273</accession>
<dbReference type="InterPro" id="IPR000394">
    <property type="entry name" value="RNA_pol_sigma_54"/>
</dbReference>
<dbReference type="GO" id="GO:0016779">
    <property type="term" value="F:nucleotidyltransferase activity"/>
    <property type="evidence" value="ECO:0007669"/>
    <property type="project" value="UniProtKB-KW"/>
</dbReference>
<evidence type="ECO:0000256" key="8">
    <source>
        <dbReference type="ARBA" id="ARBA00023125"/>
    </source>
</evidence>
<evidence type="ECO:0000256" key="6">
    <source>
        <dbReference type="ARBA" id="ARBA00023015"/>
    </source>
</evidence>
<name>A0A450Y273_9GAMM</name>
<dbReference type="GO" id="GO:0000428">
    <property type="term" value="C:DNA-directed RNA polymerase complex"/>
    <property type="evidence" value="ECO:0007669"/>
    <property type="project" value="UniProtKB-KW"/>
</dbReference>
<dbReference type="AlphaFoldDB" id="A0A450Y273"/>
<feature type="domain" description="RNA polymerase sigma factor 54 DNA-binding" evidence="11">
    <location>
        <begin position="331"/>
        <end position="488"/>
    </location>
</feature>
<dbReference type="EMBL" id="CAADFO010000020">
    <property type="protein sequence ID" value="VFK26320.1"/>
    <property type="molecule type" value="Genomic_DNA"/>
</dbReference>
<proteinExistence type="inferred from homology"/>
<dbReference type="InterPro" id="IPR007634">
    <property type="entry name" value="RNA_pol_sigma_54_DNA-bd"/>
</dbReference>
<dbReference type="Gene3D" id="1.10.10.60">
    <property type="entry name" value="Homeodomain-like"/>
    <property type="match status" value="1"/>
</dbReference>
<dbReference type="PRINTS" id="PR00045">
    <property type="entry name" value="SIGMA54FCT"/>
</dbReference>
<dbReference type="PANTHER" id="PTHR32248">
    <property type="entry name" value="RNA POLYMERASE SIGMA-54 FACTOR"/>
    <property type="match status" value="1"/>
</dbReference>
<evidence type="ECO:0000256" key="1">
    <source>
        <dbReference type="ARBA" id="ARBA00008798"/>
    </source>
</evidence>
<dbReference type="PIRSF" id="PIRSF000774">
    <property type="entry name" value="RpoN"/>
    <property type="match status" value="1"/>
</dbReference>
<keyword evidence="8 10" id="KW-0238">DNA-binding</keyword>
<dbReference type="NCBIfam" id="NF004595">
    <property type="entry name" value="PRK05932.1-2"/>
    <property type="match status" value="1"/>
</dbReference>
<evidence type="ECO:0000256" key="5">
    <source>
        <dbReference type="ARBA" id="ARBA00022695"/>
    </source>
</evidence>
<dbReference type="GO" id="GO:0006352">
    <property type="term" value="P:DNA-templated transcription initiation"/>
    <property type="evidence" value="ECO:0007669"/>
    <property type="project" value="InterPro"/>
</dbReference>
<dbReference type="PANTHER" id="PTHR32248:SF4">
    <property type="entry name" value="RNA POLYMERASE SIGMA-54 FACTOR"/>
    <property type="match status" value="1"/>
</dbReference>
<keyword evidence="3 10" id="KW-0240">DNA-directed RNA polymerase</keyword>
<evidence type="ECO:0000256" key="10">
    <source>
        <dbReference type="PIRNR" id="PIRNR000774"/>
    </source>
</evidence>
<evidence type="ECO:0000256" key="2">
    <source>
        <dbReference type="ARBA" id="ARBA00019942"/>
    </source>
</evidence>
<organism evidence="14">
    <name type="scientific">Candidatus Kentrum sp. MB</name>
    <dbReference type="NCBI Taxonomy" id="2138164"/>
    <lineage>
        <taxon>Bacteria</taxon>
        <taxon>Pseudomonadati</taxon>
        <taxon>Pseudomonadota</taxon>
        <taxon>Gammaproteobacteria</taxon>
        <taxon>Candidatus Kentrum</taxon>
    </lineage>
</organism>
<keyword evidence="9 10" id="KW-0804">Transcription</keyword>
<keyword evidence="5 10" id="KW-0548">Nucleotidyltransferase</keyword>
<keyword evidence="7 10" id="KW-0731">Sigma factor</keyword>
<evidence type="ECO:0000256" key="9">
    <source>
        <dbReference type="ARBA" id="ARBA00023163"/>
    </source>
</evidence>
<dbReference type="PROSITE" id="PS00718">
    <property type="entry name" value="SIGMA54_2"/>
    <property type="match status" value="1"/>
</dbReference>
<evidence type="ECO:0000313" key="14">
    <source>
        <dbReference type="EMBL" id="VFK35629.1"/>
    </source>
</evidence>
<gene>
    <name evidence="13" type="ORF">BECKMB1821G_GA0114241_10204</name>
    <name evidence="15" type="ORF">BECKMB1821H_GA0114242_11463</name>
    <name evidence="14" type="ORF">BECKMB1821I_GA0114274_11334</name>
</gene>
<dbReference type="EMBL" id="CAADFQ010000133">
    <property type="protein sequence ID" value="VFK35629.1"/>
    <property type="molecule type" value="Genomic_DNA"/>
</dbReference>
<dbReference type="Pfam" id="PF04552">
    <property type="entry name" value="Sigma54_DBD"/>
    <property type="match status" value="1"/>
</dbReference>
<dbReference type="GO" id="GO:0016987">
    <property type="term" value="F:sigma factor activity"/>
    <property type="evidence" value="ECO:0007669"/>
    <property type="project" value="UniProtKB-KW"/>
</dbReference>
<dbReference type="NCBIfam" id="TIGR02395">
    <property type="entry name" value="rpoN_sigma"/>
    <property type="match status" value="1"/>
</dbReference>
<dbReference type="InterPro" id="IPR007046">
    <property type="entry name" value="RNA_pol_sigma_54_core-bd"/>
</dbReference>
<dbReference type="EMBL" id="CAADGH010000146">
    <property type="protein sequence ID" value="VFK77487.1"/>
    <property type="molecule type" value="Genomic_DNA"/>
</dbReference>
<reference evidence="14" key="1">
    <citation type="submission" date="2019-02" db="EMBL/GenBank/DDBJ databases">
        <authorList>
            <person name="Gruber-Vodicka R. H."/>
            <person name="Seah K. B. B."/>
        </authorList>
    </citation>
    <scope>NUCLEOTIDE SEQUENCE</scope>
    <source>
        <strain evidence="13">BECK_BZ197</strain>
        <strain evidence="15">BECK_BZ198</strain>
        <strain evidence="14">BECK_BZ199</strain>
    </source>
</reference>
<keyword evidence="6 10" id="KW-0805">Transcription regulation</keyword>
<dbReference type="PROSITE" id="PS50044">
    <property type="entry name" value="SIGMA54_3"/>
    <property type="match status" value="1"/>
</dbReference>
<dbReference type="Gene3D" id="1.10.10.1330">
    <property type="entry name" value="RNA polymerase sigma-54 factor, core-binding domain"/>
    <property type="match status" value="1"/>
</dbReference>
<comment type="function">
    <text evidence="10">Sigma factors are initiation factors that promote the attachment of RNA polymerase to specific initiation sites and are then released.</text>
</comment>
<dbReference type="Pfam" id="PF00309">
    <property type="entry name" value="Sigma54_AID"/>
    <property type="match status" value="1"/>
</dbReference>
<sequence>MNQSLQVHLGQHLIMSPQLQQSIRLLQLSTLELKIEIQQALESNIMLEFEDGIEHGIEHELNGSVSDGNVEINGDINGDQEPDIQPVDIPRELPIDSTWEDIYGSFQGASDTQNLGIQTDIGIQGSAAEGLRDHLYRQAELCRFSETDQLIATAIIDAIGDDGYLRSDIEHIRQTLSRDDGEIDPDEIAAVLHRIQGFEPTGVGAQDLRDCLLLQLRTLPRETIWRQQAIALVQNHLPLLERHQYQKLMRHLGLDQPQLQQVIRLIQSLNPRPGAQIDSTPIPYIIPDILVKKINGRWQVDLNPEAMPRIRLNPGYAGLVRRADNSADNSTLKTHLQEARWFLKSLRNRNDTLLKVATCIVKRQQAFLEHGEEAMKPMITQDIADIVGVHPSTISRVTSRKYMHTPMGVHELKSLFSTPVATQAGGNASSTAIRALIKKLIAAENTQKPISDAKLSALLSEQGFNVARRTVAKYREILGIPPSSERRQLA</sequence>
<evidence type="ECO:0000259" key="11">
    <source>
        <dbReference type="Pfam" id="PF04552"/>
    </source>
</evidence>
<evidence type="ECO:0000256" key="4">
    <source>
        <dbReference type="ARBA" id="ARBA00022679"/>
    </source>
</evidence>
<protein>
    <recommendedName>
        <fullName evidence="2 10">RNA polymerase sigma-54 factor</fullName>
    </recommendedName>
</protein>
<feature type="domain" description="RNA polymerase sigma factor 54 core-binding" evidence="12">
    <location>
        <begin position="127"/>
        <end position="316"/>
    </location>
</feature>
<dbReference type="GO" id="GO:0003677">
    <property type="term" value="F:DNA binding"/>
    <property type="evidence" value="ECO:0007669"/>
    <property type="project" value="UniProtKB-KW"/>
</dbReference>
<evidence type="ECO:0000313" key="15">
    <source>
        <dbReference type="EMBL" id="VFK77487.1"/>
    </source>
</evidence>
<evidence type="ECO:0000256" key="3">
    <source>
        <dbReference type="ARBA" id="ARBA00022478"/>
    </source>
</evidence>
<dbReference type="Pfam" id="PF04963">
    <property type="entry name" value="Sigma54_CBD"/>
    <property type="match status" value="1"/>
</dbReference>